<dbReference type="Pfam" id="PF03331">
    <property type="entry name" value="LpxC"/>
    <property type="match status" value="2"/>
</dbReference>
<dbReference type="EC" id="4.2.1.59" evidence="16"/>
<evidence type="ECO:0000256" key="12">
    <source>
        <dbReference type="ARBA" id="ARBA00023239"/>
    </source>
</evidence>
<dbReference type="NCBIfam" id="TIGR01750">
    <property type="entry name" value="fabZ"/>
    <property type="match status" value="1"/>
</dbReference>
<evidence type="ECO:0000256" key="14">
    <source>
        <dbReference type="ARBA" id="ARBA00025049"/>
    </source>
</evidence>
<organism evidence="17 18">
    <name type="scientific">Flavobacterium ginsengisoli</name>
    <dbReference type="NCBI Taxonomy" id="871694"/>
    <lineage>
        <taxon>Bacteria</taxon>
        <taxon>Pseudomonadati</taxon>
        <taxon>Bacteroidota</taxon>
        <taxon>Flavobacteriia</taxon>
        <taxon>Flavobacteriales</taxon>
        <taxon>Flavobacteriaceae</taxon>
        <taxon>Flavobacterium</taxon>
    </lineage>
</organism>
<dbReference type="PANTHER" id="PTHR33694">
    <property type="entry name" value="UDP-3-O-ACYL-N-ACETYLGLUCOSAMINE DEACETYLASE 1, MITOCHONDRIAL-RELATED"/>
    <property type="match status" value="1"/>
</dbReference>
<evidence type="ECO:0000256" key="13">
    <source>
        <dbReference type="ARBA" id="ARBA00024535"/>
    </source>
</evidence>
<keyword evidence="11 15" id="KW-0443">Lipid metabolism</keyword>
<dbReference type="Gene3D" id="3.30.230.20">
    <property type="entry name" value="lpxc deacetylase, domain 1"/>
    <property type="match status" value="1"/>
</dbReference>
<comment type="function">
    <text evidence="14 16">Involved in unsaturated fatty acids biosynthesis. Catalyzes the dehydration of short chain beta-hydroxyacyl-ACPs and long chain saturated and unsaturated beta-hydroxyacyl-ACPs.</text>
</comment>
<keyword evidence="10 15" id="KW-0862">Zinc</keyword>
<dbReference type="NCBIfam" id="NF009667">
    <property type="entry name" value="PRK13188.1"/>
    <property type="match status" value="1"/>
</dbReference>
<keyword evidence="9 15" id="KW-0378">Hydrolase</keyword>
<evidence type="ECO:0000313" key="17">
    <source>
        <dbReference type="EMBL" id="GAA3740772.1"/>
    </source>
</evidence>
<feature type="active site" evidence="16">
    <location>
        <position position="365"/>
    </location>
</feature>
<accession>A0ABP7FKE7</accession>
<dbReference type="PANTHER" id="PTHR33694:SF1">
    <property type="entry name" value="UDP-3-O-ACYL-N-ACETYLGLUCOSAMINE DEACETYLASE 1, MITOCHONDRIAL-RELATED"/>
    <property type="match status" value="1"/>
</dbReference>
<dbReference type="InterPro" id="IPR015870">
    <property type="entry name" value="UDP-acyl_N-AcGlcN_deAcase_N"/>
</dbReference>
<feature type="binding site" evidence="15">
    <location>
        <position position="78"/>
    </location>
    <ligand>
        <name>Zn(2+)</name>
        <dbReference type="ChEBI" id="CHEBI:29105"/>
    </ligand>
</feature>
<dbReference type="Gene3D" id="3.10.129.10">
    <property type="entry name" value="Hotdog Thioesterase"/>
    <property type="match status" value="1"/>
</dbReference>
<evidence type="ECO:0000256" key="15">
    <source>
        <dbReference type="HAMAP-Rule" id="MF_00388"/>
    </source>
</evidence>
<proteinExistence type="inferred from homology"/>
<evidence type="ECO:0000256" key="10">
    <source>
        <dbReference type="ARBA" id="ARBA00022833"/>
    </source>
</evidence>
<dbReference type="InterPro" id="IPR013114">
    <property type="entry name" value="FabA_FabZ"/>
</dbReference>
<dbReference type="InterPro" id="IPR020568">
    <property type="entry name" value="Ribosomal_Su5_D2-typ_SF"/>
</dbReference>
<feature type="binding site" evidence="15">
    <location>
        <position position="260"/>
    </location>
    <ligand>
        <name>Zn(2+)</name>
        <dbReference type="ChEBI" id="CHEBI:29105"/>
    </ligand>
</feature>
<dbReference type="SUPFAM" id="SSF54211">
    <property type="entry name" value="Ribosomal protein S5 domain 2-like"/>
    <property type="match status" value="2"/>
</dbReference>
<comment type="catalytic activity">
    <reaction evidence="16">
        <text>a (3R)-hydroxyacyl-[ACP] = a (2E)-enoyl-[ACP] + H2O</text>
        <dbReference type="Rhea" id="RHEA:13097"/>
        <dbReference type="Rhea" id="RHEA-COMP:9925"/>
        <dbReference type="Rhea" id="RHEA-COMP:9945"/>
        <dbReference type="ChEBI" id="CHEBI:15377"/>
        <dbReference type="ChEBI" id="CHEBI:78784"/>
        <dbReference type="ChEBI" id="CHEBI:78827"/>
        <dbReference type="EC" id="4.2.1.59"/>
    </reaction>
</comment>
<keyword evidence="8 15" id="KW-0479">Metal-binding</keyword>
<dbReference type="Gene3D" id="3.30.1700.10">
    <property type="entry name" value="lpxc deacetylase, domain 2"/>
    <property type="match status" value="1"/>
</dbReference>
<evidence type="ECO:0000256" key="16">
    <source>
        <dbReference type="HAMAP-Rule" id="MF_00406"/>
    </source>
</evidence>
<dbReference type="Proteomes" id="UP001501367">
    <property type="component" value="Unassembled WGS sequence"/>
</dbReference>
<dbReference type="NCBIfam" id="NF000582">
    <property type="entry name" value="PRK00006.1"/>
    <property type="match status" value="1"/>
</dbReference>
<comment type="pathway">
    <text evidence="4 15">Glycolipid biosynthesis; lipid IV(A) biosynthesis; lipid IV(A) from (3R)-3-hydroxytetradecanoyl-[acyl-carrier-protein] and UDP-N-acetyl-alpha-D-glucosamine: step 2/6.</text>
</comment>
<name>A0ABP7FKE7_9FLAO</name>
<evidence type="ECO:0000256" key="8">
    <source>
        <dbReference type="ARBA" id="ARBA00022723"/>
    </source>
</evidence>
<evidence type="ECO:0000256" key="7">
    <source>
        <dbReference type="ARBA" id="ARBA00022556"/>
    </source>
</evidence>
<dbReference type="HAMAP" id="MF_00388">
    <property type="entry name" value="LpxC"/>
    <property type="match status" value="1"/>
</dbReference>
<sequence>MVKQKTIKNEISLTGVGLHTGKEVTMTFKPAPVNNGFTFVRVDLQGQPVIEADANYVVNTQRGTNLEKLGVKIQTPEHVLAAVVGCDLDNVIIELNASELPIMDGSSKYFVEAIEKAGIEEQDASRNVYVVKEVISFTDEATGSEILVMPSDEYQVTTMVDFGTKVLGTQNATLKSLADFKSEIASSRTFSFLHELESLLEHGLIKGGDLNNAIVYVDKEISESTMENLKKAFGKEEISVKPNGVLDNLTLHYPNEAARHKLLDVIGDLSLIGVRIQGKIIANKPGHFVNTQFAKKLAKIIKIEQRNHVPTYDLHQEPLMDIHKIMSMLPHRPPFLLIDRIIEMSDRHVVGLKNVTMNENFFVGHFPEAPVMPGVLIVEAMAQTGGILVLSTVPDPENYLTYFMKIDNVKFKHKVLPGDTLIFKCELISPIRRGICHMQANAYANGKLVTEAELMAQIARKQ</sequence>
<comment type="similarity">
    <text evidence="16">Belongs to the thioester dehydratase family. FabZ subfamily.</text>
</comment>
<dbReference type="InterPro" id="IPR004463">
    <property type="entry name" value="UDP-acyl_GlcNac_deAcase"/>
</dbReference>
<dbReference type="NCBIfam" id="TIGR00325">
    <property type="entry name" value="lpxC"/>
    <property type="match status" value="1"/>
</dbReference>
<dbReference type="HAMAP" id="MF_00406">
    <property type="entry name" value="FabZ"/>
    <property type="match status" value="1"/>
</dbReference>
<dbReference type="SUPFAM" id="SSF54637">
    <property type="entry name" value="Thioesterase/thiol ester dehydrase-isomerase"/>
    <property type="match status" value="1"/>
</dbReference>
<dbReference type="EC" id="3.5.1.108" evidence="15"/>
<dbReference type="InterPro" id="IPR029069">
    <property type="entry name" value="HotDog_dom_sf"/>
</dbReference>
<keyword evidence="12 16" id="KW-0456">Lyase</keyword>
<evidence type="ECO:0000256" key="6">
    <source>
        <dbReference type="ARBA" id="ARBA00022516"/>
    </source>
</evidence>
<evidence type="ECO:0000256" key="2">
    <source>
        <dbReference type="ARBA" id="ARBA00002923"/>
    </source>
</evidence>
<evidence type="ECO:0000256" key="11">
    <source>
        <dbReference type="ARBA" id="ARBA00023098"/>
    </source>
</evidence>
<evidence type="ECO:0000256" key="9">
    <source>
        <dbReference type="ARBA" id="ARBA00022801"/>
    </source>
</evidence>
<reference evidence="18" key="1">
    <citation type="journal article" date="2019" name="Int. J. Syst. Evol. Microbiol.">
        <title>The Global Catalogue of Microorganisms (GCM) 10K type strain sequencing project: providing services to taxonomists for standard genome sequencing and annotation.</title>
        <authorList>
            <consortium name="The Broad Institute Genomics Platform"/>
            <consortium name="The Broad Institute Genome Sequencing Center for Infectious Disease"/>
            <person name="Wu L."/>
            <person name="Ma J."/>
        </authorList>
    </citation>
    <scope>NUCLEOTIDE SEQUENCE [LARGE SCALE GENOMIC DNA]</scope>
    <source>
        <strain evidence="18">JCM 17336</strain>
    </source>
</reference>
<evidence type="ECO:0000256" key="4">
    <source>
        <dbReference type="ARBA" id="ARBA00005002"/>
    </source>
</evidence>
<keyword evidence="18" id="KW-1185">Reference proteome</keyword>
<evidence type="ECO:0000256" key="3">
    <source>
        <dbReference type="ARBA" id="ARBA00004496"/>
    </source>
</evidence>
<evidence type="ECO:0000313" key="18">
    <source>
        <dbReference type="Proteomes" id="UP001501367"/>
    </source>
</evidence>
<protein>
    <recommendedName>
        <fullName evidence="15 16">Multifunctional fusion protein</fullName>
    </recommendedName>
    <domain>
        <recommendedName>
            <fullName evidence="16">3-hydroxyacyl-[acyl-carrier-protein] dehydratase FabZ</fullName>
            <ecNumber evidence="16">4.2.1.59</ecNumber>
        </recommendedName>
        <alternativeName>
            <fullName evidence="16">(3R)-hydroxymyristoyl-[acyl-carrier-protein] dehydratase</fullName>
        </alternativeName>
        <alternativeName>
            <fullName evidence="16">Beta-hydroxyacyl-ACP dehydratase</fullName>
            <shortName evidence="16">(3R)-hydroxymyristoyl-ACP dehydrase</shortName>
        </alternativeName>
    </domain>
    <domain>
        <recommendedName>
            <fullName evidence="15">UDP-3-O-acyl-N-acetylglucosamine deacetylase</fullName>
            <shortName evidence="15">UDP-3-O-acyl-GlcNAc deacetylase</shortName>
            <ecNumber evidence="15">3.5.1.108</ecNumber>
        </recommendedName>
        <alternativeName>
            <fullName evidence="15">UDP-3-O-[R-3-hydroxymyristoyl]-N-acetylglucosamine deacetylase</fullName>
        </alternativeName>
    </domain>
</protein>
<comment type="subcellular location">
    <subcellularLocation>
        <location evidence="3 16">Cytoplasm</location>
    </subcellularLocation>
</comment>
<dbReference type="RefSeq" id="WP_198855712.1">
    <property type="nucleotide sequence ID" value="NZ_BAABDT010000005.1"/>
</dbReference>
<gene>
    <name evidence="16" type="primary">fabZ</name>
    <name evidence="15" type="synonym">lpxC</name>
    <name evidence="17" type="ORF">GCM10022422_25580</name>
</gene>
<dbReference type="EMBL" id="BAABDT010000005">
    <property type="protein sequence ID" value="GAA3740772.1"/>
    <property type="molecule type" value="Genomic_DNA"/>
</dbReference>
<comment type="similarity">
    <text evidence="15">Belongs to the LpxC family.</text>
</comment>
<feature type="binding site" evidence="15">
    <location>
        <position position="264"/>
    </location>
    <ligand>
        <name>Zn(2+)</name>
        <dbReference type="ChEBI" id="CHEBI:29105"/>
    </ligand>
</feature>
<dbReference type="Pfam" id="PF07977">
    <property type="entry name" value="FabA"/>
    <property type="match status" value="1"/>
</dbReference>
<evidence type="ECO:0000256" key="5">
    <source>
        <dbReference type="ARBA" id="ARBA00022490"/>
    </source>
</evidence>
<comment type="caution">
    <text evidence="17">The sequence shown here is derived from an EMBL/GenBank/DDBJ whole genome shotgun (WGS) entry which is preliminary data.</text>
</comment>
<keyword evidence="6 15" id="KW-0444">Lipid biosynthesis</keyword>
<keyword evidence="7 15" id="KW-0441">Lipid A biosynthesis</keyword>
<comment type="function">
    <text evidence="2 15">Catalyzes the hydrolysis of UDP-3-O-myristoyl-N-acetylglucosamine to form UDP-3-O-myristoylglucosamine and acetate, the committed step in lipid A biosynthesis.</text>
</comment>
<feature type="active site" description="Proton donor" evidence="15">
    <location>
        <position position="287"/>
    </location>
</feature>
<evidence type="ECO:0000256" key="1">
    <source>
        <dbReference type="ARBA" id="ARBA00001947"/>
    </source>
</evidence>
<keyword evidence="5 16" id="KW-0963">Cytoplasm</keyword>
<comment type="cofactor">
    <cofactor evidence="1 15">
        <name>Zn(2+)</name>
        <dbReference type="ChEBI" id="CHEBI:29105"/>
    </cofactor>
</comment>
<dbReference type="CDD" id="cd01288">
    <property type="entry name" value="FabZ"/>
    <property type="match status" value="1"/>
</dbReference>
<dbReference type="InterPro" id="IPR010084">
    <property type="entry name" value="FabZ"/>
</dbReference>
<dbReference type="InterPro" id="IPR011334">
    <property type="entry name" value="UDP-acyl_GlcNac_deAcase_C"/>
</dbReference>
<comment type="catalytic activity">
    <reaction evidence="13 15">
        <text>a UDP-3-O-[(3R)-3-hydroxyacyl]-N-acetyl-alpha-D-glucosamine + H2O = a UDP-3-O-[(3R)-3-hydroxyacyl]-alpha-D-glucosamine + acetate</text>
        <dbReference type="Rhea" id="RHEA:67816"/>
        <dbReference type="ChEBI" id="CHEBI:15377"/>
        <dbReference type="ChEBI" id="CHEBI:30089"/>
        <dbReference type="ChEBI" id="CHEBI:137740"/>
        <dbReference type="ChEBI" id="CHEBI:173225"/>
        <dbReference type="EC" id="3.5.1.108"/>
    </reaction>
</comment>